<comment type="similarity">
    <text evidence="3">Belongs to the WD repeat CIA1 family.</text>
</comment>
<feature type="region of interest" description="Disordered" evidence="5">
    <location>
        <begin position="95"/>
        <end position="115"/>
    </location>
</feature>
<proteinExistence type="inferred from homology"/>
<feature type="region of interest" description="Disordered" evidence="5">
    <location>
        <begin position="232"/>
        <end position="253"/>
    </location>
</feature>
<accession>A0A3N4ICX7</accession>
<dbReference type="SMART" id="SM00320">
    <property type="entry name" value="WD40"/>
    <property type="match status" value="7"/>
</dbReference>
<evidence type="ECO:0000256" key="1">
    <source>
        <dbReference type="ARBA" id="ARBA00022574"/>
    </source>
</evidence>
<dbReference type="Proteomes" id="UP000275078">
    <property type="component" value="Unassembled WGS sequence"/>
</dbReference>
<dbReference type="InterPro" id="IPR015943">
    <property type="entry name" value="WD40/YVTN_repeat-like_dom_sf"/>
</dbReference>
<dbReference type="PANTHER" id="PTHR19920">
    <property type="entry name" value="WD40 PROTEIN CIAO1"/>
    <property type="match status" value="1"/>
</dbReference>
<name>A0A3N4ICX7_ASCIM</name>
<dbReference type="SUPFAM" id="SSF50978">
    <property type="entry name" value="WD40 repeat-like"/>
    <property type="match status" value="1"/>
</dbReference>
<dbReference type="AlphaFoldDB" id="A0A3N4ICX7"/>
<feature type="repeat" description="WD" evidence="4">
    <location>
        <begin position="169"/>
        <end position="200"/>
    </location>
</feature>
<dbReference type="PANTHER" id="PTHR19920:SF0">
    <property type="entry name" value="CYTOSOLIC IRON-SULFUR PROTEIN ASSEMBLY PROTEIN CIAO1-RELATED"/>
    <property type="match status" value="1"/>
</dbReference>
<organism evidence="6 7">
    <name type="scientific">Ascobolus immersus RN42</name>
    <dbReference type="NCBI Taxonomy" id="1160509"/>
    <lineage>
        <taxon>Eukaryota</taxon>
        <taxon>Fungi</taxon>
        <taxon>Dikarya</taxon>
        <taxon>Ascomycota</taxon>
        <taxon>Pezizomycotina</taxon>
        <taxon>Pezizomycetes</taxon>
        <taxon>Pezizales</taxon>
        <taxon>Ascobolaceae</taxon>
        <taxon>Ascobolus</taxon>
    </lineage>
</organism>
<keyword evidence="7" id="KW-1185">Reference proteome</keyword>
<dbReference type="PROSITE" id="PS50082">
    <property type="entry name" value="WD_REPEATS_2"/>
    <property type="match status" value="2"/>
</dbReference>
<feature type="region of interest" description="Disordered" evidence="5">
    <location>
        <begin position="336"/>
        <end position="367"/>
    </location>
</feature>
<keyword evidence="2" id="KW-0677">Repeat</keyword>
<evidence type="ECO:0000313" key="6">
    <source>
        <dbReference type="EMBL" id="RPA82538.1"/>
    </source>
</evidence>
<evidence type="ECO:0000256" key="4">
    <source>
        <dbReference type="PROSITE-ProRule" id="PRU00221"/>
    </source>
</evidence>
<dbReference type="Gene3D" id="2.130.10.10">
    <property type="entry name" value="YVTN repeat-like/Quinoprotein amine dehydrogenase"/>
    <property type="match status" value="1"/>
</dbReference>
<reference evidence="6 7" key="1">
    <citation type="journal article" date="2018" name="Nat. Ecol. Evol.">
        <title>Pezizomycetes genomes reveal the molecular basis of ectomycorrhizal truffle lifestyle.</title>
        <authorList>
            <person name="Murat C."/>
            <person name="Payen T."/>
            <person name="Noel B."/>
            <person name="Kuo A."/>
            <person name="Morin E."/>
            <person name="Chen J."/>
            <person name="Kohler A."/>
            <person name="Krizsan K."/>
            <person name="Balestrini R."/>
            <person name="Da Silva C."/>
            <person name="Montanini B."/>
            <person name="Hainaut M."/>
            <person name="Levati E."/>
            <person name="Barry K.W."/>
            <person name="Belfiori B."/>
            <person name="Cichocki N."/>
            <person name="Clum A."/>
            <person name="Dockter R.B."/>
            <person name="Fauchery L."/>
            <person name="Guy J."/>
            <person name="Iotti M."/>
            <person name="Le Tacon F."/>
            <person name="Lindquist E.A."/>
            <person name="Lipzen A."/>
            <person name="Malagnac F."/>
            <person name="Mello A."/>
            <person name="Molinier V."/>
            <person name="Miyauchi S."/>
            <person name="Poulain J."/>
            <person name="Riccioni C."/>
            <person name="Rubini A."/>
            <person name="Sitrit Y."/>
            <person name="Splivallo R."/>
            <person name="Traeger S."/>
            <person name="Wang M."/>
            <person name="Zifcakova L."/>
            <person name="Wipf D."/>
            <person name="Zambonelli A."/>
            <person name="Paolocci F."/>
            <person name="Nowrousian M."/>
            <person name="Ottonello S."/>
            <person name="Baldrian P."/>
            <person name="Spatafora J.W."/>
            <person name="Henrissat B."/>
            <person name="Nagy L.G."/>
            <person name="Aury J.M."/>
            <person name="Wincker P."/>
            <person name="Grigoriev I.V."/>
            <person name="Bonfante P."/>
            <person name="Martin F.M."/>
        </authorList>
    </citation>
    <scope>NUCLEOTIDE SEQUENCE [LARGE SCALE GENOMIC DNA]</scope>
    <source>
        <strain evidence="6 7">RN42</strain>
    </source>
</reference>
<feature type="repeat" description="WD" evidence="4">
    <location>
        <begin position="124"/>
        <end position="156"/>
    </location>
</feature>
<dbReference type="STRING" id="1160509.A0A3N4ICX7"/>
<dbReference type="InterPro" id="IPR028608">
    <property type="entry name" value="CIAO1/Cia1"/>
</dbReference>
<evidence type="ECO:0000256" key="2">
    <source>
        <dbReference type="ARBA" id="ARBA00022737"/>
    </source>
</evidence>
<dbReference type="PROSITE" id="PS50294">
    <property type="entry name" value="WD_REPEATS_REGION"/>
    <property type="match status" value="2"/>
</dbReference>
<dbReference type="PROSITE" id="PS51257">
    <property type="entry name" value="PROKAR_LIPOPROTEIN"/>
    <property type="match status" value="1"/>
</dbReference>
<protein>
    <recommendedName>
        <fullName evidence="3">Probable cytosolic iron-sulfur protein assembly protein 1</fullName>
    </recommendedName>
</protein>
<evidence type="ECO:0000256" key="3">
    <source>
        <dbReference type="HAMAP-Rule" id="MF_03037"/>
    </source>
</evidence>
<evidence type="ECO:0000256" key="5">
    <source>
        <dbReference type="SAM" id="MobiDB-lite"/>
    </source>
</evidence>
<keyword evidence="1 4" id="KW-0853">WD repeat</keyword>
<dbReference type="HAMAP" id="MF_03037">
    <property type="entry name" value="ciao1"/>
    <property type="match status" value="1"/>
</dbReference>
<dbReference type="EMBL" id="ML119670">
    <property type="protein sequence ID" value="RPA82538.1"/>
    <property type="molecule type" value="Genomic_DNA"/>
</dbReference>
<feature type="compositionally biased region" description="Basic and acidic residues" evidence="5">
    <location>
        <begin position="356"/>
        <end position="367"/>
    </location>
</feature>
<dbReference type="OrthoDB" id="284782at2759"/>
<dbReference type="InterPro" id="IPR036322">
    <property type="entry name" value="WD40_repeat_dom_sf"/>
</dbReference>
<gene>
    <name evidence="3" type="primary">CIA1</name>
    <name evidence="6" type="ORF">BJ508DRAFT_361033</name>
</gene>
<feature type="compositionally biased region" description="Basic and acidic residues" evidence="5">
    <location>
        <begin position="232"/>
        <end position="249"/>
    </location>
</feature>
<evidence type="ECO:0000313" key="7">
    <source>
        <dbReference type="Proteomes" id="UP000275078"/>
    </source>
</evidence>
<dbReference type="InterPro" id="IPR001680">
    <property type="entry name" value="WD40_rpt"/>
</dbReference>
<dbReference type="Pfam" id="PF00400">
    <property type="entry name" value="WD40"/>
    <property type="match status" value="5"/>
</dbReference>
<dbReference type="GO" id="GO:0097361">
    <property type="term" value="C:cytosolic [4Fe-4S] assembly targeting complex"/>
    <property type="evidence" value="ECO:0007669"/>
    <property type="project" value="InterPro"/>
</dbReference>
<dbReference type="GO" id="GO:0016226">
    <property type="term" value="P:iron-sulfur cluster assembly"/>
    <property type="evidence" value="ECO:0007669"/>
    <property type="project" value="UniProtKB-UniRule"/>
</dbReference>
<comment type="function">
    <text evidence="3">Essential component of the cytosolic iron-sulfur (Fe/S) protein assembly machinery. Required for the maturation of extramitochondrial Fe/S proteins.</text>
</comment>
<sequence>MPTLHRLTSLPPLPDRIWQATVHPTLPILALACADKAVHLFSLTTFAPLSTIDGGHKRSVRSVAFKPSTPSAPEIVLATGSFDATAGIWRHDNVNAENSWDGPVKAEGEDDEEEEEDWRFAVVLEGHENEIKGVAWNAGGDKIATCSRDKSVWVWEEMEEDNFETVAVLQEHSADVKAVCWHPEEDLLASASYDDTVRLYREDFDDWTCISILSGHTSTVWSIDFEKPHPSTLHDHSHSGPCTHTHESTTSRLVSASDDTTLRVWHRTSLPATKASRGLTPSIIRGQVLEEEWETQSVLPQVHTRAVYGVSWSGRSGRIASCGGDGKVVVYEEREVEGDVQESTDKPAEAAAEGAEETKEDEKKKVPAKKTEWVVIAELEGAHGVHEINSVTWSRRWDKDGKEGDEILLSAGDDGVVNVYTIE</sequence>